<dbReference type="PANTHER" id="PTHR13356">
    <property type="entry name" value="OB FOLD NUCLEIC ACID BINDING PROTEIN-RELATED"/>
    <property type="match status" value="1"/>
</dbReference>
<proteinExistence type="predicted"/>
<dbReference type="EMBL" id="LFWZ01000064">
    <property type="protein sequence ID" value="KON29436.1"/>
    <property type="molecule type" value="Genomic_DNA"/>
</dbReference>
<name>A0A0M0BM84_9ARCH</name>
<evidence type="ECO:0000313" key="3">
    <source>
        <dbReference type="EMBL" id="KON29436.1"/>
    </source>
</evidence>
<protein>
    <recommendedName>
        <fullName evidence="2">OB domain-containing protein</fullName>
    </recommendedName>
</protein>
<gene>
    <name evidence="3" type="ORF">AC482_06475</name>
</gene>
<dbReference type="GO" id="GO:0000724">
    <property type="term" value="P:double-strand break repair via homologous recombination"/>
    <property type="evidence" value="ECO:0007669"/>
    <property type="project" value="TreeGrafter"/>
</dbReference>
<dbReference type="PANTHER" id="PTHR13356:SF0">
    <property type="entry name" value="SOSS COMPLEX SUBUNIT B HOMOLOG"/>
    <property type="match status" value="1"/>
</dbReference>
<comment type="caution">
    <text evidence="3">The sequence shown here is derived from an EMBL/GenBank/DDBJ whole genome shotgun (WGS) entry which is preliminary data.</text>
</comment>
<accession>A0A0M0BM84</accession>
<dbReference type="GO" id="GO:0010212">
    <property type="term" value="P:response to ionizing radiation"/>
    <property type="evidence" value="ECO:0007669"/>
    <property type="project" value="TreeGrafter"/>
</dbReference>
<evidence type="ECO:0000256" key="1">
    <source>
        <dbReference type="ARBA" id="ARBA00023125"/>
    </source>
</evidence>
<evidence type="ECO:0000313" key="4">
    <source>
        <dbReference type="Proteomes" id="UP000037210"/>
    </source>
</evidence>
<dbReference type="Pfam" id="PF01336">
    <property type="entry name" value="tRNA_anti-codon"/>
    <property type="match status" value="1"/>
</dbReference>
<dbReference type="AlphaFoldDB" id="A0A0M0BM84"/>
<dbReference type="Gene3D" id="2.40.50.140">
    <property type="entry name" value="Nucleic acid-binding proteins"/>
    <property type="match status" value="4"/>
</dbReference>
<feature type="domain" description="OB" evidence="2">
    <location>
        <begin position="76"/>
        <end position="154"/>
    </location>
</feature>
<organism evidence="3 4">
    <name type="scientific">miscellaneous Crenarchaeota group-15 archaeon DG-45</name>
    <dbReference type="NCBI Taxonomy" id="1685127"/>
    <lineage>
        <taxon>Archaea</taxon>
        <taxon>Candidatus Bathyarchaeota</taxon>
        <taxon>MCG-15</taxon>
    </lineage>
</organism>
<keyword evidence="1" id="KW-0238">DNA-binding</keyword>
<dbReference type="InterPro" id="IPR004365">
    <property type="entry name" value="NA-bd_OB_tRNA"/>
</dbReference>
<dbReference type="GO" id="GO:0003677">
    <property type="term" value="F:DNA binding"/>
    <property type="evidence" value="ECO:0007669"/>
    <property type="project" value="UniProtKB-KW"/>
</dbReference>
<dbReference type="InterPro" id="IPR012340">
    <property type="entry name" value="NA-bd_OB-fold"/>
</dbReference>
<dbReference type="CDD" id="cd04491">
    <property type="entry name" value="SoSSB_OBF"/>
    <property type="match status" value="4"/>
</dbReference>
<dbReference type="Proteomes" id="UP000037210">
    <property type="component" value="Unassembled WGS sequence"/>
</dbReference>
<dbReference type="InterPro" id="IPR051231">
    <property type="entry name" value="SOSS-B"/>
</dbReference>
<evidence type="ECO:0000259" key="2">
    <source>
        <dbReference type="Pfam" id="PF01336"/>
    </source>
</evidence>
<dbReference type="SUPFAM" id="SSF50249">
    <property type="entry name" value="Nucleic acid-binding proteins"/>
    <property type="match status" value="4"/>
</dbReference>
<sequence>MSGTEEIIKRILALKPKLTREAVERLIDEERAKAGGLLTEEAAAHLVASNLGIGGTGERIEAKLRIGDLTSGLNDVSLTGRVIHVFPSRSFTRRDGREGKVMRMLLGDGTGSVAIVLWDEKADLAAASKIKQGKIVRVLHGYTRERRGEIEINVGSRGQMYLEPLDAVDDDYPPVESFFKTPGEVHDPGSVNLVGVVVDKYPASTFTRRDGSMGKVARLVLVEGGGQINVVLWDDKVDELGDIEIGTRLRLTNASARMRDDGGPEVHLSWTTAFEVMEVGVEPEQPVSPWTKVADLRAGMRGVNVAARVGLIGGAREFRRRDGTPGKVASVLLEDDSGSVRLNLWGDDVDLLKEMKVGDVVAVENGYTRMGLGAVGLNFGQNGRLIINPDNVEVSAPDAVQRLIEIQELREGQTNISVQGRLLEAPQVREVETARGPARVASFRLDDGTGEARVSVWRNLIEEVEGLMPGTVVRIENCNVRPPFDGLLQVSSGLFTRIVVEKEP</sequence>
<reference evidence="3 4" key="1">
    <citation type="submission" date="2015-06" db="EMBL/GenBank/DDBJ databases">
        <title>New insights into the roles of widespread benthic archaea in carbon and nitrogen cycling.</title>
        <authorList>
            <person name="Lazar C.S."/>
            <person name="Baker B.J."/>
            <person name="Seitz K.W."/>
            <person name="Hyde A.S."/>
            <person name="Dick G.J."/>
            <person name="Hinrichs K.-U."/>
            <person name="Teske A.P."/>
        </authorList>
    </citation>
    <scope>NUCLEOTIDE SEQUENCE [LARGE SCALE GENOMIC DNA]</scope>
    <source>
        <strain evidence="3">DG-45</strain>
    </source>
</reference>